<dbReference type="InterPro" id="IPR036961">
    <property type="entry name" value="Kinesin_motor_dom_sf"/>
</dbReference>
<gene>
    <name evidence="13" type="ORF">CCH79_00016061</name>
</gene>
<dbReference type="SUPFAM" id="SSF52540">
    <property type="entry name" value="P-loop containing nucleoside triphosphate hydrolases"/>
    <property type="match status" value="1"/>
</dbReference>
<feature type="region of interest" description="Disordered" evidence="11">
    <location>
        <begin position="1660"/>
        <end position="1683"/>
    </location>
</feature>
<feature type="binding site" evidence="9">
    <location>
        <begin position="89"/>
        <end position="96"/>
    </location>
    <ligand>
        <name>ATP</name>
        <dbReference type="ChEBI" id="CHEBI:30616"/>
    </ligand>
</feature>
<dbReference type="FunFam" id="3.40.850.10:FF:000026">
    <property type="entry name" value="Centromere-associated protein E"/>
    <property type="match status" value="1"/>
</dbReference>
<feature type="compositionally biased region" description="Polar residues" evidence="11">
    <location>
        <begin position="1102"/>
        <end position="1111"/>
    </location>
</feature>
<evidence type="ECO:0000256" key="11">
    <source>
        <dbReference type="SAM" id="MobiDB-lite"/>
    </source>
</evidence>
<feature type="compositionally biased region" description="Polar residues" evidence="11">
    <location>
        <begin position="2139"/>
        <end position="2150"/>
    </location>
</feature>
<evidence type="ECO:0000256" key="2">
    <source>
        <dbReference type="ARBA" id="ARBA00022741"/>
    </source>
</evidence>
<dbReference type="InterPro" id="IPR027640">
    <property type="entry name" value="Kinesin-like_fam"/>
</dbReference>
<dbReference type="Pfam" id="PF00225">
    <property type="entry name" value="Kinesin"/>
    <property type="match status" value="1"/>
</dbReference>
<evidence type="ECO:0000256" key="6">
    <source>
        <dbReference type="ARBA" id="ARBA00023212"/>
    </source>
</evidence>
<proteinExistence type="inferred from homology"/>
<keyword evidence="14" id="KW-1185">Reference proteome</keyword>
<keyword evidence="4 10" id="KW-0175">Coiled coil</keyword>
<dbReference type="GO" id="GO:0008608">
    <property type="term" value="P:attachment of spindle microtubules to kinetochore"/>
    <property type="evidence" value="ECO:0007669"/>
    <property type="project" value="UniProtKB-ARBA"/>
</dbReference>
<comment type="similarity">
    <text evidence="9">Belongs to the TRAFAC class myosin-kinesin ATPase superfamily. Kinesin family.</text>
</comment>
<dbReference type="SMART" id="SM00129">
    <property type="entry name" value="KISc"/>
    <property type="match status" value="1"/>
</dbReference>
<keyword evidence="3 9" id="KW-0067">ATP-binding</keyword>
<feature type="region of interest" description="Disordered" evidence="11">
    <location>
        <begin position="2128"/>
        <end position="2150"/>
    </location>
</feature>
<feature type="compositionally biased region" description="Basic and acidic residues" evidence="11">
    <location>
        <begin position="1089"/>
        <end position="1101"/>
    </location>
</feature>
<evidence type="ECO:0000256" key="8">
    <source>
        <dbReference type="ARBA" id="ARBA00081766"/>
    </source>
</evidence>
<protein>
    <recommendedName>
        <fullName evidence="7">Centromere-associated protein E</fullName>
    </recommendedName>
    <alternativeName>
        <fullName evidence="8">Centromere protein E</fullName>
    </alternativeName>
</protein>
<feature type="coiled-coil region" evidence="10">
    <location>
        <begin position="1694"/>
        <end position="1763"/>
    </location>
</feature>
<dbReference type="CDD" id="cd01374">
    <property type="entry name" value="KISc_CENP_E"/>
    <property type="match status" value="1"/>
</dbReference>
<dbReference type="STRING" id="33528.ENSGAFP00000029656"/>
<dbReference type="GO" id="GO:0000278">
    <property type="term" value="P:mitotic cell cycle"/>
    <property type="evidence" value="ECO:0007669"/>
    <property type="project" value="UniProtKB-ARBA"/>
</dbReference>
<feature type="region of interest" description="Disordered" evidence="11">
    <location>
        <begin position="1058"/>
        <end position="1112"/>
    </location>
</feature>
<dbReference type="PANTHER" id="PTHR47968">
    <property type="entry name" value="CENTROMERE PROTEIN E"/>
    <property type="match status" value="1"/>
</dbReference>
<evidence type="ECO:0000313" key="13">
    <source>
        <dbReference type="EMBL" id="PWA20048.1"/>
    </source>
</evidence>
<feature type="region of interest" description="Disordered" evidence="11">
    <location>
        <begin position="813"/>
        <end position="849"/>
    </location>
</feature>
<dbReference type="InterPro" id="IPR027417">
    <property type="entry name" value="P-loop_NTPase"/>
</dbReference>
<reference evidence="13 14" key="1">
    <citation type="journal article" date="2018" name="G3 (Bethesda)">
        <title>A High-Quality Reference Genome for the Invasive Mosquitofish Gambusia affinis Using a Chicago Library.</title>
        <authorList>
            <person name="Hoffberg S.L."/>
            <person name="Troendle N.J."/>
            <person name="Glenn T.C."/>
            <person name="Mahmud O."/>
            <person name="Louha S."/>
            <person name="Chalopin D."/>
            <person name="Bennetzen J.L."/>
            <person name="Mauricio R."/>
        </authorList>
    </citation>
    <scope>NUCLEOTIDE SEQUENCE [LARGE SCALE GENOMIC DNA]</scope>
    <source>
        <strain evidence="13">NE01/NJP1002.9</strain>
        <tissue evidence="13">Muscle</tissue>
    </source>
</reference>
<feature type="non-terminal residue" evidence="13">
    <location>
        <position position="2150"/>
    </location>
</feature>
<evidence type="ECO:0000256" key="1">
    <source>
        <dbReference type="ARBA" id="ARBA00004245"/>
    </source>
</evidence>
<feature type="compositionally biased region" description="Basic and acidic residues" evidence="11">
    <location>
        <begin position="1660"/>
        <end position="1671"/>
    </location>
</feature>
<keyword evidence="6" id="KW-0206">Cytoskeleton</keyword>
<dbReference type="PANTHER" id="PTHR47968:SF75">
    <property type="entry name" value="CENTROMERE-ASSOCIATED PROTEIN E"/>
    <property type="match status" value="1"/>
</dbReference>
<dbReference type="Proteomes" id="UP000250572">
    <property type="component" value="Unassembled WGS sequence"/>
</dbReference>
<accession>A0A315VBD4</accession>
<keyword evidence="2 9" id="KW-0547">Nucleotide-binding</keyword>
<name>A0A315VBD4_GAMAF</name>
<dbReference type="PROSITE" id="PS50067">
    <property type="entry name" value="KINESIN_MOTOR_2"/>
    <property type="match status" value="1"/>
</dbReference>
<dbReference type="Gene3D" id="3.40.850.10">
    <property type="entry name" value="Kinesin motor domain"/>
    <property type="match status" value="1"/>
</dbReference>
<evidence type="ECO:0000256" key="3">
    <source>
        <dbReference type="ARBA" id="ARBA00022840"/>
    </source>
</evidence>
<dbReference type="PROSITE" id="PS00411">
    <property type="entry name" value="KINESIN_MOTOR_1"/>
    <property type="match status" value="1"/>
</dbReference>
<evidence type="ECO:0000256" key="7">
    <source>
        <dbReference type="ARBA" id="ARBA00070169"/>
    </source>
</evidence>
<dbReference type="GO" id="GO:0000779">
    <property type="term" value="C:condensed chromosome, centromeric region"/>
    <property type="evidence" value="ECO:0007669"/>
    <property type="project" value="UniProtKB-ARBA"/>
</dbReference>
<dbReference type="PRINTS" id="PR00380">
    <property type="entry name" value="KINESINHEAVY"/>
</dbReference>
<comment type="subcellular location">
    <subcellularLocation>
        <location evidence="1">Cytoplasm</location>
        <location evidence="1">Cytoskeleton</location>
    </subcellularLocation>
</comment>
<dbReference type="GO" id="GO:0005524">
    <property type="term" value="F:ATP binding"/>
    <property type="evidence" value="ECO:0007669"/>
    <property type="project" value="UniProtKB-UniRule"/>
</dbReference>
<sequence length="2150" mass="243673">MAESAVKVCVRVRPVAEREENAASEKAQPVQLFWETDKKSIRQIDDGNSSKCFTFDRVFSAEESTIQLYQDIAKPLVVSTVAGTIFAYGQTSSGKTFTMMGSDRNRGVIPLAVDDVFQTIKTFPNKEFLLRVSYMEIYNETVTDLLVDSWKRKPLEIRETMNKTVYVADLTEELVTTSSQALAWIRKGEKNRHYGKTKMNQRSSRSHTIFRMILESRERSDPAAGENADGAIIVSHLNLVDLAGSERASQTGAEGTRFKEGCNINLSLFILGQVIKKLTDENQKGFTSYRDSKLTRILQNSLGGNAKTVIISTITPVSLEETLSTLQFASTAKKMKNDPHVTEVSDDGALLKRYRNEIVDLKRRLNEVSSVTQTTVTEKEVLSQLLQEKDQLQREQEDRIRNLTKLLVTSSNLVSVPKMPKRRVTWGGKMLRGFQPICDDDGMSDMNVTFSRKRRADRFCSGDLVEADEDFYPHWGIPEEPSDEMEMSQSSVTVRSFGDSDLASPDQRCALLEKLSSLEHQLETERRQREEAVKKAETLDCRVAELQDQLQALLEQEAAEKKQSEERSANLEAQLRNETQQKLDASLRAQAAERKAAELEEVLQTETQQKQEATLKVSELERQLEEKRQLESEQMRKGFAESVQLCETLASEKEAVAAERDHLKQELGLFLEHTQSLEKENAALHQELKEKKDLEEFKTLELKFMEEQESELKKEICSLKKAIELSEHQHLQPEVTLTASKESLEAELTGSVPQMAVERPSYPENHQNVSYDDVELSALDDTLPQSLLGSVKVESGAVISLQEELALCGEAEEALKEQQEDQASLQTPGDQSADPTGELQDVNKTTDDLQSGLAAREAELKQQCADLTLQLDALRAEQRQSVLERNRLLVSLEEKDSETIEALQRVEAEREALLLERRVQSSAEDGKAATDVLLRSVQEELRDEKQRNADMKTAFQEKESELQEHVGKVLTVPSPLWLSDDDSGSKQMLRLTQELQDGGRSSAEEVARLLTAVASLTAERDQLKQDLQENVELMIENQDELRSVLEKNREQAKQIKRLTSENVCRQDGGPTETDTQLEEARGSMAASSEEPRQTQAEKDELLSQSAVTPTPEQLEELRGRLAALTEEREELLHAAERLRGEKEELRTQLEEKMDMMQFEFQQQQQQQLLSEADPLKDEQMQQLEEVERLRSVLQEKDKLVRELSASLQTVTEQRRQQEQQLQQLGQKASSTEELVKALQDDAHQQRKVNSELKKTSEEEKRSLEQKITELCNNLESVEAERDFHLSDKEESLQKHKEEMEKLQLSVTTLSQKSDLLQEELEGLRGEKERLQAQLQHNINMVSAYQEKITQQELLMMQKQTEKDKLEATLQQKWQKELQLQSERRAQSEAQCDASQQLLNEANESLSALRQQLNNLEQKPNALWETLSHLQDSADHLDATFGKFQQFKEMCTKTASETPEKVLKVQSFLKLSDLRGLPKSRLAVFSDVFELGFQTCSSFTETLEQLAVHPHVYVKTLELLVNTDLAVFEERRLQDLLTSRVGAPRFSVHVEDFHSRWNQRLSKLLDKRQLFLQKMESILERLWANLTSYIAVRQAEVQERVKFNESVEAASSPPVISELERILGQEAERRRLVVQNGTMPLQVINDELSKILDELTQMAKRRDGQLREERRKTSSLLQQLEGTPVMPNLPSGQDCQQLQQAAAELTALQEQLEEDKAEAKNMESNHKRTTQLLQTELLDTKALAKEKENTILTLKVQLEECEKNASLGAAQLKTLQSKLCEEKVKLAAVTQEHQQEMEKMKTVLSVKEESLRKLKQDLRSQPQGEESFLTGKELHARLTNPRGTMIQSSILLEKTKLEEEVNRLRLRITELESLVSCQQEETAKWKNRAISLKGKSKAEQDRQTSPCTPKKRTLCPTSDCTLLFSPTKKSYLPPKKALDSPRKPLVSAASLLDSPKSSFFNAGEGSELLSRNCPTQFFDNSNLGIKPDEPAAEKLDFWNDNNCKTHVCCLVLPLDVTAPSQYRHAAACSSSSRPVTGTPDRDSCRSPLCIFPPIRCFQDSFISARAAARSALTASYHPSTRLSTDLSPSLLLIQLRVGSPSQKIGGDYFSSPSVVQEISSHGLELYGLKRPRSTEPATEPRQSSLQLGRYL</sequence>
<dbReference type="GO" id="GO:0008017">
    <property type="term" value="F:microtubule binding"/>
    <property type="evidence" value="ECO:0007669"/>
    <property type="project" value="InterPro"/>
</dbReference>
<keyword evidence="5 9" id="KW-0505">Motor protein</keyword>
<feature type="coiled-coil region" evidence="10">
    <location>
        <begin position="1853"/>
        <end position="1880"/>
    </location>
</feature>
<dbReference type="GO" id="GO:0140694">
    <property type="term" value="P:membraneless organelle assembly"/>
    <property type="evidence" value="ECO:0007669"/>
    <property type="project" value="UniProtKB-ARBA"/>
</dbReference>
<dbReference type="GO" id="GO:0030071">
    <property type="term" value="P:regulation of mitotic metaphase/anaphase transition"/>
    <property type="evidence" value="ECO:0007669"/>
    <property type="project" value="UniProtKB-ARBA"/>
</dbReference>
<evidence type="ECO:0000313" key="14">
    <source>
        <dbReference type="Proteomes" id="UP000250572"/>
    </source>
</evidence>
<dbReference type="GO" id="GO:0007051">
    <property type="term" value="P:spindle organization"/>
    <property type="evidence" value="ECO:0007669"/>
    <property type="project" value="UniProtKB-ARBA"/>
</dbReference>
<keyword evidence="6" id="KW-0963">Cytoplasm</keyword>
<feature type="coiled-coil region" evidence="10">
    <location>
        <begin position="515"/>
        <end position="725"/>
    </location>
</feature>
<feature type="domain" description="Kinesin motor" evidence="12">
    <location>
        <begin position="5"/>
        <end position="335"/>
    </location>
</feature>
<evidence type="ECO:0000259" key="12">
    <source>
        <dbReference type="PROSITE" id="PS50067"/>
    </source>
</evidence>
<dbReference type="GO" id="GO:0007018">
    <property type="term" value="P:microtubule-based movement"/>
    <property type="evidence" value="ECO:0007669"/>
    <property type="project" value="InterPro"/>
</dbReference>
<evidence type="ECO:0000256" key="10">
    <source>
        <dbReference type="SAM" id="Coils"/>
    </source>
</evidence>
<dbReference type="InterPro" id="IPR001752">
    <property type="entry name" value="Kinesin_motor_dom"/>
</dbReference>
<feature type="region of interest" description="Disordered" evidence="11">
    <location>
        <begin position="1239"/>
        <end position="1260"/>
    </location>
</feature>
<dbReference type="GO" id="GO:0000280">
    <property type="term" value="P:nuclear division"/>
    <property type="evidence" value="ECO:0007669"/>
    <property type="project" value="UniProtKB-ARBA"/>
</dbReference>
<evidence type="ECO:0000256" key="5">
    <source>
        <dbReference type="ARBA" id="ARBA00023175"/>
    </source>
</evidence>
<dbReference type="GO" id="GO:0005874">
    <property type="term" value="C:microtubule"/>
    <property type="evidence" value="ECO:0007669"/>
    <property type="project" value="TreeGrafter"/>
</dbReference>
<dbReference type="GO" id="GO:0043515">
    <property type="term" value="F:kinetochore binding"/>
    <property type="evidence" value="ECO:0007669"/>
    <property type="project" value="UniProtKB-ARBA"/>
</dbReference>
<comment type="caution">
    <text evidence="13">The sequence shown here is derived from an EMBL/GenBank/DDBJ whole genome shotgun (WGS) entry which is preliminary data.</text>
</comment>
<feature type="region of interest" description="Disordered" evidence="11">
    <location>
        <begin position="473"/>
        <end position="500"/>
    </location>
</feature>
<dbReference type="InterPro" id="IPR019821">
    <property type="entry name" value="Kinesin_motor_CS"/>
</dbReference>
<organism evidence="13 14">
    <name type="scientific">Gambusia affinis</name>
    <name type="common">Western mosquitofish</name>
    <name type="synonym">Heterandria affinis</name>
    <dbReference type="NCBI Taxonomy" id="33528"/>
    <lineage>
        <taxon>Eukaryota</taxon>
        <taxon>Metazoa</taxon>
        <taxon>Chordata</taxon>
        <taxon>Craniata</taxon>
        <taxon>Vertebrata</taxon>
        <taxon>Euteleostomi</taxon>
        <taxon>Actinopterygii</taxon>
        <taxon>Neopterygii</taxon>
        <taxon>Teleostei</taxon>
        <taxon>Neoteleostei</taxon>
        <taxon>Acanthomorphata</taxon>
        <taxon>Ovalentaria</taxon>
        <taxon>Atherinomorphae</taxon>
        <taxon>Cyprinodontiformes</taxon>
        <taxon>Poeciliidae</taxon>
        <taxon>Poeciliinae</taxon>
        <taxon>Gambusia</taxon>
    </lineage>
</organism>
<dbReference type="EMBL" id="NHOQ01002007">
    <property type="protein sequence ID" value="PWA20048.1"/>
    <property type="molecule type" value="Genomic_DNA"/>
</dbReference>
<feature type="coiled-coil region" evidence="10">
    <location>
        <begin position="857"/>
        <end position="909"/>
    </location>
</feature>
<feature type="coiled-coil region" evidence="10">
    <location>
        <begin position="934"/>
        <end position="961"/>
    </location>
</feature>
<dbReference type="GO" id="GO:0003777">
    <property type="term" value="F:microtubule motor activity"/>
    <property type="evidence" value="ECO:0007669"/>
    <property type="project" value="InterPro"/>
</dbReference>
<evidence type="ECO:0000256" key="9">
    <source>
        <dbReference type="PROSITE-ProRule" id="PRU00283"/>
    </source>
</evidence>
<evidence type="ECO:0000256" key="4">
    <source>
        <dbReference type="ARBA" id="ARBA00023054"/>
    </source>
</evidence>
<feature type="compositionally biased region" description="Polar residues" evidence="11">
    <location>
        <begin position="821"/>
        <end position="834"/>
    </location>
</feature>
<feature type="coiled-coil region" evidence="10">
    <location>
        <begin position="351"/>
        <end position="406"/>
    </location>
</feature>